<reference evidence="9 10" key="1">
    <citation type="submission" date="2018-05" db="EMBL/GenBank/DDBJ databases">
        <title>Genomic Encyclopedia of Type Strains, Phase IV (KMG-IV): sequencing the most valuable type-strain genomes for metagenomic binning, comparative biology and taxonomic classification.</title>
        <authorList>
            <person name="Goeker M."/>
        </authorList>
    </citation>
    <scope>NUCLEOTIDE SEQUENCE [LARGE SCALE GENOMIC DNA]</scope>
    <source>
        <strain evidence="9 10">DSM 7229</strain>
    </source>
</reference>
<dbReference type="PANTHER" id="PTHR10629:SF52">
    <property type="entry name" value="DNA (CYTOSINE-5)-METHYLTRANSFERASE 1"/>
    <property type="match status" value="1"/>
</dbReference>
<dbReference type="GO" id="GO:0003886">
    <property type="term" value="F:DNA (cytosine-5-)-methyltransferase activity"/>
    <property type="evidence" value="ECO:0007669"/>
    <property type="project" value="UniProtKB-EC"/>
</dbReference>
<keyword evidence="10" id="KW-1185">Reference proteome</keyword>
<dbReference type="Gene3D" id="3.40.50.150">
    <property type="entry name" value="Vaccinia Virus protein VP39"/>
    <property type="match status" value="1"/>
</dbReference>
<dbReference type="Gene3D" id="3.90.120.10">
    <property type="entry name" value="DNA Methylase, subunit A, domain 2"/>
    <property type="match status" value="1"/>
</dbReference>
<dbReference type="PRINTS" id="PR00105">
    <property type="entry name" value="C5METTRFRASE"/>
</dbReference>
<dbReference type="GeneID" id="60255534"/>
<comment type="catalytic activity">
    <reaction evidence="5 8">
        <text>a 2'-deoxycytidine in DNA + S-adenosyl-L-methionine = a 5-methyl-2'-deoxycytidine in DNA + S-adenosyl-L-homocysteine + H(+)</text>
        <dbReference type="Rhea" id="RHEA:13681"/>
        <dbReference type="Rhea" id="RHEA-COMP:11369"/>
        <dbReference type="Rhea" id="RHEA-COMP:11370"/>
        <dbReference type="ChEBI" id="CHEBI:15378"/>
        <dbReference type="ChEBI" id="CHEBI:57856"/>
        <dbReference type="ChEBI" id="CHEBI:59789"/>
        <dbReference type="ChEBI" id="CHEBI:85452"/>
        <dbReference type="ChEBI" id="CHEBI:85454"/>
        <dbReference type="EC" id="2.1.1.37"/>
    </reaction>
</comment>
<dbReference type="PROSITE" id="PS00095">
    <property type="entry name" value="C5_MTASE_2"/>
    <property type="match status" value="1"/>
</dbReference>
<dbReference type="Proteomes" id="UP000245655">
    <property type="component" value="Unassembled WGS sequence"/>
</dbReference>
<evidence type="ECO:0000313" key="10">
    <source>
        <dbReference type="Proteomes" id="UP000245655"/>
    </source>
</evidence>
<dbReference type="GO" id="GO:0032259">
    <property type="term" value="P:methylation"/>
    <property type="evidence" value="ECO:0007669"/>
    <property type="project" value="UniProtKB-KW"/>
</dbReference>
<evidence type="ECO:0000256" key="6">
    <source>
        <dbReference type="PROSITE-ProRule" id="PRU01016"/>
    </source>
</evidence>
<evidence type="ECO:0000256" key="2">
    <source>
        <dbReference type="ARBA" id="ARBA00022679"/>
    </source>
</evidence>
<keyword evidence="1 6" id="KW-0489">Methyltransferase</keyword>
<dbReference type="InterPro" id="IPR050390">
    <property type="entry name" value="C5-Methyltransferase"/>
</dbReference>
<feature type="active site" evidence="6">
    <location>
        <position position="139"/>
    </location>
</feature>
<keyword evidence="4" id="KW-0680">Restriction system</keyword>
<protein>
    <recommendedName>
        <fullName evidence="8">Cytosine-specific methyltransferase</fullName>
        <ecNumber evidence="8">2.1.1.37</ecNumber>
    </recommendedName>
</protein>
<dbReference type="GO" id="GO:0003677">
    <property type="term" value="F:DNA binding"/>
    <property type="evidence" value="ECO:0007669"/>
    <property type="project" value="TreeGrafter"/>
</dbReference>
<dbReference type="PROSITE" id="PS51679">
    <property type="entry name" value="SAM_MT_C5"/>
    <property type="match status" value="1"/>
</dbReference>
<keyword evidence="2 6" id="KW-0808">Transferase</keyword>
<dbReference type="Pfam" id="PF00145">
    <property type="entry name" value="DNA_methylase"/>
    <property type="match status" value="2"/>
</dbReference>
<evidence type="ECO:0000256" key="1">
    <source>
        <dbReference type="ARBA" id="ARBA00022603"/>
    </source>
</evidence>
<sequence>MKYIELFAGCGGLSLGLQAVGLENIMVNELSPMAGETYAYNFYNEDLSQPDFLEKKNPHTVWLSSKYSINDMTLRLREDPREYPDLESTDSFSDVSNLDSIRHKLIIGSIKELNQVLKSNPSILESINDADVVSGGPPCQSFSMAGLRELSNDRNTLPWEFMQFVKLTNPKIAVLENVSGILRAFRSEGKPYYAWFEIAKGFAALGYVPICLHVNARFAGIAQNRNRFILIAIRFDTLSQQLHSFNDIELSLIKPYLSFYQSIESSKTVKFDDIKVIDLTKGTDTDLVNTFLAPFFEYKENNFTVKDVIDDLKASDNLYGKKSKYLNFIESSLKTAPIISKDYLQNHDLRANSLPVKRRFRIYQVLNKLESSERKEVFDFLKGRSEILSEKVAKKLLEFDFLLLDGSFGKLSHENEITMFFRQHLTKKHSQKALIPEMPAPSALSIPDDVCHYDKSELRTLTVREMARIQSFPDSFVFKSKVTTGGKMRKFEVPQYTQVGNAVPPILGVAIGKVVKNILS</sequence>
<evidence type="ECO:0000256" key="8">
    <source>
        <dbReference type="RuleBase" id="RU000417"/>
    </source>
</evidence>
<evidence type="ECO:0000256" key="4">
    <source>
        <dbReference type="ARBA" id="ARBA00022747"/>
    </source>
</evidence>
<dbReference type="NCBIfam" id="TIGR00675">
    <property type="entry name" value="dcm"/>
    <property type="match status" value="1"/>
</dbReference>
<dbReference type="EMBL" id="QGGM01000009">
    <property type="protein sequence ID" value="PWK11203.1"/>
    <property type="molecule type" value="Genomic_DNA"/>
</dbReference>
<keyword evidence="3 6" id="KW-0949">S-adenosyl-L-methionine</keyword>
<evidence type="ECO:0000256" key="3">
    <source>
        <dbReference type="ARBA" id="ARBA00022691"/>
    </source>
</evidence>
<dbReference type="GO" id="GO:0009307">
    <property type="term" value="P:DNA restriction-modification system"/>
    <property type="evidence" value="ECO:0007669"/>
    <property type="project" value="UniProtKB-KW"/>
</dbReference>
<proteinExistence type="inferred from homology"/>
<organism evidence="9 10">
    <name type="scientific">Psychrobacter immobilis</name>
    <dbReference type="NCBI Taxonomy" id="498"/>
    <lineage>
        <taxon>Bacteria</taxon>
        <taxon>Pseudomonadati</taxon>
        <taxon>Pseudomonadota</taxon>
        <taxon>Gammaproteobacteria</taxon>
        <taxon>Moraxellales</taxon>
        <taxon>Moraxellaceae</taxon>
        <taxon>Psychrobacter</taxon>
    </lineage>
</organism>
<dbReference type="InterPro" id="IPR001525">
    <property type="entry name" value="C5_MeTfrase"/>
</dbReference>
<dbReference type="GO" id="GO:0044027">
    <property type="term" value="P:negative regulation of gene expression via chromosomal CpG island methylation"/>
    <property type="evidence" value="ECO:0007669"/>
    <property type="project" value="TreeGrafter"/>
</dbReference>
<dbReference type="PANTHER" id="PTHR10629">
    <property type="entry name" value="CYTOSINE-SPECIFIC METHYLTRANSFERASE"/>
    <property type="match status" value="1"/>
</dbReference>
<dbReference type="PROSITE" id="PS00094">
    <property type="entry name" value="C5_MTASE_1"/>
    <property type="match status" value="1"/>
</dbReference>
<dbReference type="RefSeq" id="WP_109591547.1">
    <property type="nucleotide sequence ID" value="NZ_CAJGZY010000011.1"/>
</dbReference>
<dbReference type="InterPro" id="IPR029063">
    <property type="entry name" value="SAM-dependent_MTases_sf"/>
</dbReference>
<gene>
    <name evidence="9" type="ORF">C8D84_109124</name>
</gene>
<evidence type="ECO:0000256" key="7">
    <source>
        <dbReference type="RuleBase" id="RU000416"/>
    </source>
</evidence>
<dbReference type="InterPro" id="IPR031303">
    <property type="entry name" value="C5_meth_CS"/>
</dbReference>
<comment type="caution">
    <text evidence="9">The sequence shown here is derived from an EMBL/GenBank/DDBJ whole genome shotgun (WGS) entry which is preliminary data.</text>
</comment>
<name>A0A2V1ZRD4_PSYIM</name>
<dbReference type="SUPFAM" id="SSF53335">
    <property type="entry name" value="S-adenosyl-L-methionine-dependent methyltransferases"/>
    <property type="match status" value="1"/>
</dbReference>
<evidence type="ECO:0000256" key="5">
    <source>
        <dbReference type="ARBA" id="ARBA00047422"/>
    </source>
</evidence>
<comment type="similarity">
    <text evidence="6 7">Belongs to the class I-like SAM-binding methyltransferase superfamily. C5-methyltransferase family.</text>
</comment>
<dbReference type="EC" id="2.1.1.37" evidence="8"/>
<accession>A0A2V1ZRD4</accession>
<evidence type="ECO:0000313" key="9">
    <source>
        <dbReference type="EMBL" id="PWK11203.1"/>
    </source>
</evidence>
<dbReference type="InterPro" id="IPR018117">
    <property type="entry name" value="C5_DNA_meth_AS"/>
</dbReference>
<dbReference type="AlphaFoldDB" id="A0A2V1ZRD4"/>